<evidence type="ECO:0000256" key="4">
    <source>
        <dbReference type="SAM" id="MobiDB-lite"/>
    </source>
</evidence>
<dbReference type="InterPro" id="IPR041029">
    <property type="entry name" value="GbpA_2"/>
</dbReference>
<dbReference type="CDD" id="cd12214">
    <property type="entry name" value="ChiA1_BD"/>
    <property type="match status" value="1"/>
</dbReference>
<dbReference type="InterPro" id="IPR004302">
    <property type="entry name" value="Cellulose/chitin-bd_N"/>
</dbReference>
<evidence type="ECO:0000313" key="8">
    <source>
        <dbReference type="Proteomes" id="UP000317951"/>
    </source>
</evidence>
<evidence type="ECO:0000313" key="7">
    <source>
        <dbReference type="EMBL" id="TWS01014.1"/>
    </source>
</evidence>
<dbReference type="InterPro" id="IPR014756">
    <property type="entry name" value="Ig_E-set"/>
</dbReference>
<dbReference type="GO" id="GO:0005975">
    <property type="term" value="P:carbohydrate metabolic process"/>
    <property type="evidence" value="ECO:0007669"/>
    <property type="project" value="InterPro"/>
</dbReference>
<feature type="domain" description="Chitin-binding type-3" evidence="6">
    <location>
        <begin position="446"/>
        <end position="497"/>
    </location>
</feature>
<dbReference type="Gene3D" id="3.30.70.2150">
    <property type="match status" value="1"/>
</dbReference>
<feature type="compositionally biased region" description="Polar residues" evidence="4">
    <location>
        <begin position="424"/>
        <end position="437"/>
    </location>
</feature>
<dbReference type="SUPFAM" id="SSF81296">
    <property type="entry name" value="E set domains"/>
    <property type="match status" value="1"/>
</dbReference>
<keyword evidence="3 5" id="KW-0732">Signal</keyword>
<evidence type="ECO:0000259" key="6">
    <source>
        <dbReference type="SMART" id="SM00495"/>
    </source>
</evidence>
<dbReference type="InterPro" id="IPR013783">
    <property type="entry name" value="Ig-like_fold"/>
</dbReference>
<proteinExistence type="predicted"/>
<keyword evidence="2" id="KW-0147">Chitin-binding</keyword>
<dbReference type="OrthoDB" id="3675244at2"/>
<dbReference type="GO" id="GO:0005576">
    <property type="term" value="C:extracellular region"/>
    <property type="evidence" value="ECO:0007669"/>
    <property type="project" value="InterPro"/>
</dbReference>
<sequence length="502" mass="53921">MKNLQRHTRTLIMWMLALVLLVPALAMAHGAVDTPIARQVYCKTLPDFWSGNPSDAGCAALARKSGQYPGQQWNEVAHLIPKPGYEDLEIVKREVPDGKLCSAADSKKDGLNLVSNDWYRTDVTPTNGTMEVRIIGTAPHVPSFAKVFLTKPGFDPTRSPLTWNDLTLIHTEKLDVAQTNWGTRPPVISASGFFKFPVPIPPEQSGKATLFVQWQRDDPAGEGFYNCSDINIVRAGIPDRWFDLGQFIDAVMKALVPGDSVHFRILDNTPQAKEVVDITLPIDASNLDANIWGQQLASQINPSIAKVGEKEGNNIVFNPSDPDANSVFVRAEGYSKAMAIVPGGVTPVNPTAPVARITGPTALKSGQAFTFSGTGSSGSNGQLVYQWVVPGMTSAPNGATVSGTAGTVTEATSFTASLNVRDQQNGKTGQAEQNFTVTPAGGGEEYPAYKEGTAYKAGDIVSNRGNNYRCKPQPFTPWCAGAAWAYAPGTGAAWDQAWEQVP</sequence>
<feature type="signal peptide" evidence="5">
    <location>
        <begin position="1"/>
        <end position="28"/>
    </location>
</feature>
<dbReference type="Gene3D" id="2.60.40.10">
    <property type="entry name" value="Immunoglobulins"/>
    <property type="match status" value="1"/>
</dbReference>
<evidence type="ECO:0000256" key="1">
    <source>
        <dbReference type="ARBA" id="ARBA00022525"/>
    </source>
</evidence>
<comment type="caution">
    <text evidence="7">The sequence shown here is derived from an EMBL/GenBank/DDBJ whole genome shotgun (WGS) entry which is preliminary data.</text>
</comment>
<feature type="chain" id="PRO_5023098721" evidence="5">
    <location>
        <begin position="29"/>
        <end position="502"/>
    </location>
</feature>
<dbReference type="GO" id="GO:0030246">
    <property type="term" value="F:carbohydrate binding"/>
    <property type="evidence" value="ECO:0007669"/>
    <property type="project" value="InterPro"/>
</dbReference>
<name>A0A5C5Q5Y6_9PSED</name>
<dbReference type="Pfam" id="PF03067">
    <property type="entry name" value="LPMO_10"/>
    <property type="match status" value="1"/>
</dbReference>
<dbReference type="InterPro" id="IPR003610">
    <property type="entry name" value="CBM5/12"/>
</dbReference>
<reference evidence="7 8" key="1">
    <citation type="submission" date="2019-06" db="EMBL/GenBank/DDBJ databases">
        <title>Pseudomonas bimorpha sp. nov. isolated from bovine raw milk and skim milk concentrate.</title>
        <authorList>
            <person name="Hofmann K."/>
            <person name="Huptas C."/>
            <person name="Doll E."/>
            <person name="Scherer S."/>
            <person name="Wenning M."/>
        </authorList>
    </citation>
    <scope>NUCLEOTIDE SEQUENCE [LARGE SCALE GENOMIC DNA]</scope>
    <source>
        <strain evidence="7 8">DSM 17835</strain>
    </source>
</reference>
<keyword evidence="1" id="KW-0964">Secreted</keyword>
<feature type="region of interest" description="Disordered" evidence="4">
    <location>
        <begin position="424"/>
        <end position="443"/>
    </location>
</feature>
<dbReference type="GO" id="GO:0004553">
    <property type="term" value="F:hydrolase activity, hydrolyzing O-glycosyl compounds"/>
    <property type="evidence" value="ECO:0007669"/>
    <property type="project" value="InterPro"/>
</dbReference>
<dbReference type="Proteomes" id="UP000317951">
    <property type="component" value="Unassembled WGS sequence"/>
</dbReference>
<dbReference type="AlphaFoldDB" id="A0A5C5Q5Y6"/>
<dbReference type="PANTHER" id="PTHR34823">
    <property type="entry name" value="GLCNAC-BINDING PROTEIN A"/>
    <property type="match status" value="1"/>
</dbReference>
<evidence type="ECO:0000256" key="3">
    <source>
        <dbReference type="ARBA" id="ARBA00022729"/>
    </source>
</evidence>
<dbReference type="SMART" id="SM00495">
    <property type="entry name" value="ChtBD3"/>
    <property type="match status" value="1"/>
</dbReference>
<dbReference type="GO" id="GO:0008061">
    <property type="term" value="F:chitin binding"/>
    <property type="evidence" value="ECO:0007669"/>
    <property type="project" value="UniProtKB-KW"/>
</dbReference>
<dbReference type="CDD" id="cd21177">
    <property type="entry name" value="LPMO_AA10"/>
    <property type="match status" value="1"/>
</dbReference>
<dbReference type="Pfam" id="PF18416">
    <property type="entry name" value="GbpA_2"/>
    <property type="match status" value="1"/>
</dbReference>
<dbReference type="PANTHER" id="PTHR34823:SF1">
    <property type="entry name" value="CHITIN-BINDING TYPE-4 DOMAIN-CONTAINING PROTEIN"/>
    <property type="match status" value="1"/>
</dbReference>
<evidence type="ECO:0000256" key="2">
    <source>
        <dbReference type="ARBA" id="ARBA00022669"/>
    </source>
</evidence>
<protein>
    <submittedName>
        <fullName evidence="7">Chitin-binding protein</fullName>
    </submittedName>
</protein>
<dbReference type="InterPro" id="IPR051024">
    <property type="entry name" value="GlcNAc_Chitin_IntDeg"/>
</dbReference>
<gene>
    <name evidence="7" type="ORF">FIV36_27055</name>
</gene>
<organism evidence="7 8">
    <name type="scientific">Pseudomonas extremaustralis</name>
    <dbReference type="NCBI Taxonomy" id="359110"/>
    <lineage>
        <taxon>Bacteria</taxon>
        <taxon>Pseudomonadati</taxon>
        <taxon>Pseudomonadota</taxon>
        <taxon>Gammaproteobacteria</taxon>
        <taxon>Pseudomonadales</taxon>
        <taxon>Pseudomonadaceae</taxon>
        <taxon>Pseudomonas</taxon>
    </lineage>
</organism>
<dbReference type="EMBL" id="VFET01000033">
    <property type="protein sequence ID" value="TWS01014.1"/>
    <property type="molecule type" value="Genomic_DNA"/>
</dbReference>
<dbReference type="Gene3D" id="2.70.50.50">
    <property type="entry name" value="chitin-binding protein cbp21"/>
    <property type="match status" value="1"/>
</dbReference>
<dbReference type="Gene3D" id="2.10.10.20">
    <property type="entry name" value="Carbohydrate-binding module superfamily 5/12"/>
    <property type="match status" value="1"/>
</dbReference>
<evidence type="ECO:0000256" key="5">
    <source>
        <dbReference type="SAM" id="SignalP"/>
    </source>
</evidence>
<accession>A0A5C5Q5Y6</accession>